<evidence type="ECO:0000256" key="5">
    <source>
        <dbReference type="ARBA" id="ARBA00023239"/>
    </source>
</evidence>
<feature type="binding site" evidence="7">
    <location>
        <position position="104"/>
    </location>
    <ligand>
        <name>Zn(2+)</name>
        <dbReference type="ChEBI" id="CHEBI:29105"/>
    </ligand>
</feature>
<evidence type="ECO:0000256" key="7">
    <source>
        <dbReference type="PIRSR" id="PIRSR601765-1"/>
    </source>
</evidence>
<keyword evidence="7" id="KW-0479">Metal-binding</keyword>
<reference evidence="11" key="1">
    <citation type="journal article" date="2020" name="Nat. Commun.">
        <title>Genome assembly of wild tea tree DASZ reveals pedigree and selection history of tea varieties.</title>
        <authorList>
            <person name="Zhang W."/>
            <person name="Zhang Y."/>
            <person name="Qiu H."/>
            <person name="Guo Y."/>
            <person name="Wan H."/>
            <person name="Zhang X."/>
            <person name="Scossa F."/>
            <person name="Alseekh S."/>
            <person name="Zhang Q."/>
            <person name="Wang P."/>
            <person name="Xu L."/>
            <person name="Schmidt M.H."/>
            <person name="Jia X."/>
            <person name="Li D."/>
            <person name="Zhu A."/>
            <person name="Guo F."/>
            <person name="Chen W."/>
            <person name="Ni D."/>
            <person name="Usadel B."/>
            <person name="Fernie A.R."/>
            <person name="Wen W."/>
        </authorList>
    </citation>
    <scope>NUCLEOTIDE SEQUENCE [LARGE SCALE GENOMIC DNA]</scope>
    <source>
        <strain evidence="11">cv. G240</strain>
    </source>
</reference>
<keyword evidence="4 7" id="KW-0862">Zinc</keyword>
<evidence type="ECO:0000256" key="8">
    <source>
        <dbReference type="SAM" id="MobiDB-lite"/>
    </source>
</evidence>
<comment type="similarity">
    <text evidence="2">Belongs to the beta-class carbonic anhydrase family.</text>
</comment>
<comment type="cofactor">
    <cofactor evidence="7">
        <name>Zn(2+)</name>
        <dbReference type="ChEBI" id="CHEBI:29105"/>
    </cofactor>
    <text evidence="7">Binds 1 zinc ion per subunit.</text>
</comment>
<dbReference type="InterPro" id="IPR001765">
    <property type="entry name" value="Carbonic_anhydrase"/>
</dbReference>
<dbReference type="GO" id="GO:0015976">
    <property type="term" value="P:carbon utilization"/>
    <property type="evidence" value="ECO:0007669"/>
    <property type="project" value="InterPro"/>
</dbReference>
<dbReference type="GO" id="GO:0004089">
    <property type="term" value="F:carbonate dehydratase activity"/>
    <property type="evidence" value="ECO:0007669"/>
    <property type="project" value="UniProtKB-EC"/>
</dbReference>
<keyword evidence="9" id="KW-1133">Transmembrane helix</keyword>
<dbReference type="InterPro" id="IPR015892">
    <property type="entry name" value="Carbonic_anhydrase_CS"/>
</dbReference>
<keyword evidence="9" id="KW-0472">Membrane</keyword>
<proteinExistence type="inferred from homology"/>
<dbReference type="PROSITE" id="PS00705">
    <property type="entry name" value="PROK_CO2_ANHYDRASE_2"/>
    <property type="match status" value="1"/>
</dbReference>
<comment type="function">
    <text evidence="1">Reversible hydration of carbon dioxide.</text>
</comment>
<comment type="catalytic activity">
    <reaction evidence="6">
        <text>hydrogencarbonate + H(+) = CO2 + H2O</text>
        <dbReference type="Rhea" id="RHEA:10748"/>
        <dbReference type="ChEBI" id="CHEBI:15377"/>
        <dbReference type="ChEBI" id="CHEBI:15378"/>
        <dbReference type="ChEBI" id="CHEBI:16526"/>
        <dbReference type="ChEBI" id="CHEBI:17544"/>
        <dbReference type="EC" id="4.2.1.1"/>
    </reaction>
</comment>
<evidence type="ECO:0000256" key="3">
    <source>
        <dbReference type="ARBA" id="ARBA00012925"/>
    </source>
</evidence>
<evidence type="ECO:0000256" key="9">
    <source>
        <dbReference type="SAM" id="Phobius"/>
    </source>
</evidence>
<dbReference type="GO" id="GO:0008270">
    <property type="term" value="F:zinc ion binding"/>
    <property type="evidence" value="ECO:0007669"/>
    <property type="project" value="InterPro"/>
</dbReference>
<dbReference type="PROSITE" id="PS00704">
    <property type="entry name" value="PROK_CO2_ANHYDRASE_1"/>
    <property type="match status" value="1"/>
</dbReference>
<dbReference type="PANTHER" id="PTHR11002">
    <property type="entry name" value="CARBONIC ANHYDRASE"/>
    <property type="match status" value="1"/>
</dbReference>
<feature type="compositionally biased region" description="Pro residues" evidence="8">
    <location>
        <begin position="373"/>
        <end position="382"/>
    </location>
</feature>
<dbReference type="EC" id="4.2.1.1" evidence="3"/>
<feature type="transmembrane region" description="Helical" evidence="9">
    <location>
        <begin position="237"/>
        <end position="254"/>
    </location>
</feature>
<evidence type="ECO:0000256" key="2">
    <source>
        <dbReference type="ARBA" id="ARBA00006217"/>
    </source>
</evidence>
<evidence type="ECO:0000313" key="10">
    <source>
        <dbReference type="EMBL" id="KAF5944267.1"/>
    </source>
</evidence>
<dbReference type="Pfam" id="PF00484">
    <property type="entry name" value="Pro_CA"/>
    <property type="match status" value="1"/>
</dbReference>
<dbReference type="AlphaFoldDB" id="A0A7J7GV07"/>
<sequence>MCKGGDSEEKSLFIFITANGENLECYENLAKSQGSKFMVIACADSRVCPSYILGFQPGEAFVVRNVANLVPPFENGPTETNAALEFAVNSLEVENILVIGHRCCGGIRALMSMQDDVNSRFGQIQSFLFFISLSLLHVRASKQASAHSTEEVCFHISHSFHLCFPGSPSNIIGLILVKNLIKCRAEDETPIRILTIRRIPSSFFIAVILAMVMLILRHVISYALIGVTTVPEAVSELAPFLAVAIIVNGVQPVLSGKYRLEKREPVRPIPSGTRCIVTVLSVGTVYGKALLFAPVAFTVARDPVPITLSRYLSKCMVTTRSMASHQNAADHQADPPNPNNPPQYFIELTNSINRMAEQNQALINALLQRNLLMPPPPPPDIPPNHEQASSHTIPQPNPPNREGLQPPPPGINLLPRGPQPSIPAPILKGEASSVQPPLPSGGDHIPLWDAELQAMKL</sequence>
<evidence type="ECO:0000256" key="6">
    <source>
        <dbReference type="ARBA" id="ARBA00048348"/>
    </source>
</evidence>
<evidence type="ECO:0000313" key="11">
    <source>
        <dbReference type="Proteomes" id="UP000593564"/>
    </source>
</evidence>
<feature type="region of interest" description="Disordered" evidence="8">
    <location>
        <begin position="323"/>
        <end position="344"/>
    </location>
</feature>
<keyword evidence="5" id="KW-0456">Lyase</keyword>
<feature type="binding site" evidence="7">
    <location>
        <position position="44"/>
    </location>
    <ligand>
        <name>Zn(2+)</name>
        <dbReference type="ChEBI" id="CHEBI:29105"/>
    </ligand>
</feature>
<dbReference type="EMBL" id="JACBKZ010000008">
    <property type="protein sequence ID" value="KAF5944267.1"/>
    <property type="molecule type" value="Genomic_DNA"/>
</dbReference>
<protein>
    <recommendedName>
        <fullName evidence="3">carbonic anhydrase</fullName>
        <ecNumber evidence="3">4.2.1.1</ecNumber>
    </recommendedName>
</protein>
<name>A0A7J7GV07_CAMSI</name>
<keyword evidence="9" id="KW-0812">Transmembrane</keyword>
<feature type="binding site" evidence="7">
    <location>
        <position position="42"/>
    </location>
    <ligand>
        <name>Zn(2+)</name>
        <dbReference type="ChEBI" id="CHEBI:29105"/>
    </ligand>
</feature>
<dbReference type="SMART" id="SM00947">
    <property type="entry name" value="Pro_CA"/>
    <property type="match status" value="1"/>
</dbReference>
<accession>A0A7J7GV07</accession>
<feature type="region of interest" description="Disordered" evidence="8">
    <location>
        <begin position="370"/>
        <end position="445"/>
    </location>
</feature>
<feature type="compositionally biased region" description="Pro residues" evidence="8">
    <location>
        <begin position="395"/>
        <end position="410"/>
    </location>
</feature>
<dbReference type="PANTHER" id="PTHR11002:SF12">
    <property type="entry name" value="CARBONIC ANHYDRASE"/>
    <property type="match status" value="1"/>
</dbReference>
<feature type="binding site" evidence="7">
    <location>
        <position position="101"/>
    </location>
    <ligand>
        <name>Zn(2+)</name>
        <dbReference type="ChEBI" id="CHEBI:29105"/>
    </ligand>
</feature>
<evidence type="ECO:0000256" key="1">
    <source>
        <dbReference type="ARBA" id="ARBA00002904"/>
    </source>
</evidence>
<evidence type="ECO:0000256" key="4">
    <source>
        <dbReference type="ARBA" id="ARBA00022833"/>
    </source>
</evidence>
<feature type="transmembrane region" description="Helical" evidence="9">
    <location>
        <begin position="202"/>
        <end position="225"/>
    </location>
</feature>
<gene>
    <name evidence="10" type="ORF">HYC85_018344</name>
</gene>
<reference evidence="10 11" key="2">
    <citation type="submission" date="2020-07" db="EMBL/GenBank/DDBJ databases">
        <title>Genome assembly of wild tea tree DASZ reveals pedigree and selection history of tea varieties.</title>
        <authorList>
            <person name="Zhang W."/>
        </authorList>
    </citation>
    <scope>NUCLEOTIDE SEQUENCE [LARGE SCALE GENOMIC DNA]</scope>
    <source>
        <strain evidence="11">cv. G240</strain>
        <tissue evidence="10">Leaf</tissue>
    </source>
</reference>
<dbReference type="Proteomes" id="UP000593564">
    <property type="component" value="Unassembled WGS sequence"/>
</dbReference>
<feature type="transmembrane region" description="Helical" evidence="9">
    <location>
        <begin position="275"/>
        <end position="297"/>
    </location>
</feature>
<comment type="caution">
    <text evidence="10">The sequence shown here is derived from an EMBL/GenBank/DDBJ whole genome shotgun (WGS) entry which is preliminary data.</text>
</comment>
<dbReference type="SUPFAM" id="SSF53056">
    <property type="entry name" value="beta-carbonic anhydrase, cab"/>
    <property type="match status" value="1"/>
</dbReference>
<keyword evidence="11" id="KW-1185">Reference proteome</keyword>
<dbReference type="InterPro" id="IPR036874">
    <property type="entry name" value="Carbonic_anhydrase_sf"/>
</dbReference>
<dbReference type="Gene3D" id="3.40.1050.10">
    <property type="entry name" value="Carbonic anhydrase"/>
    <property type="match status" value="1"/>
</dbReference>
<organism evidence="10 11">
    <name type="scientific">Camellia sinensis</name>
    <name type="common">Tea plant</name>
    <name type="synonym">Thea sinensis</name>
    <dbReference type="NCBI Taxonomy" id="4442"/>
    <lineage>
        <taxon>Eukaryota</taxon>
        <taxon>Viridiplantae</taxon>
        <taxon>Streptophyta</taxon>
        <taxon>Embryophyta</taxon>
        <taxon>Tracheophyta</taxon>
        <taxon>Spermatophyta</taxon>
        <taxon>Magnoliopsida</taxon>
        <taxon>eudicotyledons</taxon>
        <taxon>Gunneridae</taxon>
        <taxon>Pentapetalae</taxon>
        <taxon>asterids</taxon>
        <taxon>Ericales</taxon>
        <taxon>Theaceae</taxon>
        <taxon>Camellia</taxon>
    </lineage>
</organism>